<evidence type="ECO:0000259" key="9">
    <source>
        <dbReference type="Pfam" id="PF17652"/>
    </source>
</evidence>
<evidence type="ECO:0000256" key="7">
    <source>
        <dbReference type="ARBA" id="ARBA00023316"/>
    </source>
</evidence>
<keyword evidence="4" id="KW-0378">Hydrolase</keyword>
<dbReference type="PANTHER" id="PTHR31983">
    <property type="entry name" value="ENDO-1,3(4)-BETA-GLUCANASE 1"/>
    <property type="match status" value="1"/>
</dbReference>
<keyword evidence="5" id="KW-0119">Carbohydrate metabolism</keyword>
<dbReference type="EMBL" id="AP027729">
    <property type="protein sequence ID" value="BDZ42510.1"/>
    <property type="molecule type" value="Genomic_DNA"/>
</dbReference>
<dbReference type="PANTHER" id="PTHR31983:SF0">
    <property type="entry name" value="GLUCAN ENDO-1,3-BETA-D-GLUCOSIDASE 2"/>
    <property type="match status" value="1"/>
</dbReference>
<dbReference type="InterPro" id="IPR005200">
    <property type="entry name" value="Endo-beta-glucanase"/>
</dbReference>
<dbReference type="InterPro" id="IPR040720">
    <property type="entry name" value="GH81_C"/>
</dbReference>
<evidence type="ECO:0000256" key="1">
    <source>
        <dbReference type="ARBA" id="ARBA00000382"/>
    </source>
</evidence>
<dbReference type="Pfam" id="PF17652">
    <property type="entry name" value="Glyco_hydro81C"/>
    <property type="match status" value="1"/>
</dbReference>
<comment type="catalytic activity">
    <reaction evidence="1">
        <text>Hydrolysis of (1-&gt;3)-beta-D-glucosidic linkages in (1-&gt;3)-beta-D-glucans.</text>
        <dbReference type="EC" id="3.2.1.39"/>
    </reaction>
</comment>
<keyword evidence="6" id="KW-0326">Glycosidase</keyword>
<evidence type="ECO:0000256" key="3">
    <source>
        <dbReference type="ARBA" id="ARBA00012780"/>
    </source>
</evidence>
<sequence length="606" mass="62750">MAFALADGGFGLGLPDVTTTDTGIVGPFTQQVGVDVGAGAAADAQVVAYDTASVTVGLLDPTGEPVGSVVLAEGSPLVSFTADADASVTTSVAFGSTGVEGVWFADVAGRPWVLLAPGGATDGGASGSGAQASVFSLGAGETATWFPLPDGMATTDPALADLVAAAGEPVVSTDVRHSVADDTAATSIDYVTADGSPVLVTRMPHQQDGTSSGPGCGLGTYATVAGTVELCATTTLDWSVPAVEPAGALDLDGLSDEQRDELADQVRADAAAIEPRPSDTYFGGKALARDTNLLVLAEQLGLDDVAGPLREDLAAALREWTEPDGCEARDARCFVYDPELRSVVGMTPSFGSEELNDHHFHYGYFLYAAGVLGADDATLVDDVAPVIDLLAADVAAGAASDDFPATRPFDVYRGHSWASGFSPFADGNNQESASEAVSAWNGLALWAEASGDAALEERARWMLSAEAASAKAYWTDFDQADPANEDFGHSVTSLVWNGKRDWATWFSAEPSAMLGIVVLPMHPVADYLAGDPERIRANLDEALVDDPDGYDVMFGDYLLMYAALAADGDAAESERLLAAARALPDERIDDGDTRSYLLAWLMAHTG</sequence>
<evidence type="ECO:0000313" key="11">
    <source>
        <dbReference type="Proteomes" id="UP001321475"/>
    </source>
</evidence>
<proteinExistence type="inferred from homology"/>
<organism evidence="10 11">
    <name type="scientific">Paraoerskovia sediminicola</name>
    <dbReference type="NCBI Taxonomy" id="1138587"/>
    <lineage>
        <taxon>Bacteria</taxon>
        <taxon>Bacillati</taxon>
        <taxon>Actinomycetota</taxon>
        <taxon>Actinomycetes</taxon>
        <taxon>Micrococcales</taxon>
        <taxon>Cellulomonadaceae</taxon>
        <taxon>Paraoerskovia</taxon>
    </lineage>
</organism>
<keyword evidence="7" id="KW-0961">Cell wall biogenesis/degradation</keyword>
<evidence type="ECO:0000256" key="8">
    <source>
        <dbReference type="ARBA" id="ARBA00023326"/>
    </source>
</evidence>
<evidence type="ECO:0000256" key="5">
    <source>
        <dbReference type="ARBA" id="ARBA00023277"/>
    </source>
</evidence>
<reference evidence="11" key="1">
    <citation type="journal article" date="2019" name="Int. J. Syst. Evol. Microbiol.">
        <title>The Global Catalogue of Microorganisms (GCM) 10K type strain sequencing project: providing services to taxonomists for standard genome sequencing and annotation.</title>
        <authorList>
            <consortium name="The Broad Institute Genomics Platform"/>
            <consortium name="The Broad Institute Genome Sequencing Center for Infectious Disease"/>
            <person name="Wu L."/>
            <person name="Ma J."/>
        </authorList>
    </citation>
    <scope>NUCLEOTIDE SEQUENCE [LARGE SCALE GENOMIC DNA]</scope>
    <source>
        <strain evidence="11">NBRC 108565</strain>
    </source>
</reference>
<evidence type="ECO:0000256" key="2">
    <source>
        <dbReference type="ARBA" id="ARBA00010730"/>
    </source>
</evidence>
<comment type="similarity">
    <text evidence="2">Belongs to the glycosyl hydrolase 81 family.</text>
</comment>
<evidence type="ECO:0000256" key="6">
    <source>
        <dbReference type="ARBA" id="ARBA00023295"/>
    </source>
</evidence>
<gene>
    <name evidence="10" type="ORF">GCM10025865_18090</name>
</gene>
<evidence type="ECO:0000313" key="10">
    <source>
        <dbReference type="EMBL" id="BDZ42510.1"/>
    </source>
</evidence>
<protein>
    <recommendedName>
        <fullName evidence="3">glucan endo-1,3-beta-D-glucosidase</fullName>
        <ecNumber evidence="3">3.2.1.39</ecNumber>
    </recommendedName>
</protein>
<dbReference type="Proteomes" id="UP001321475">
    <property type="component" value="Chromosome"/>
</dbReference>
<dbReference type="EC" id="3.2.1.39" evidence="3"/>
<dbReference type="PROSITE" id="PS52008">
    <property type="entry name" value="GH81"/>
    <property type="match status" value="1"/>
</dbReference>
<accession>A0ABM8G328</accession>
<keyword evidence="8" id="KW-0624">Polysaccharide degradation</keyword>
<evidence type="ECO:0000256" key="4">
    <source>
        <dbReference type="ARBA" id="ARBA00022801"/>
    </source>
</evidence>
<feature type="domain" description="Glycosyl hydrolase family 81 C-terminal" evidence="9">
    <location>
        <begin position="265"/>
        <end position="597"/>
    </location>
</feature>
<keyword evidence="11" id="KW-1185">Reference proteome</keyword>
<dbReference type="RefSeq" id="WP_286216984.1">
    <property type="nucleotide sequence ID" value="NZ_AP027729.1"/>
</dbReference>
<name>A0ABM8G328_9CELL</name>